<sequence>MNRTPGEGELAGTAPSHDRDRDHDHDRTPPIPSSLCSRSRELTDAAADISFGALLDADIDIDIGTDTDTDTATHTRHEPRIQWATPDGLEIVGRGVAARFTATGPTRFDDVREQAARTFEALEYDGPAVARPRAFGGLSFHDSFESSANTATDSDTDRESDSATDATPTTAPWHGFTAASFVVPQVLVVRSDETTWLTAVSLDADTATQRLDDWHDRLADSSFPAMRSSGSPPGVTDTERTTSRAAWVEQVEDAIERIETTTLRKVVLAQSLSVGLDAEIDVPATLERLRRRYPNCYRFLIDHSHAGSHDASGTFFGAPPERLVSKRGEHVETEALAGSAPRGETPEADEEFADQLRDCEKVQHEHVLVAEAIRDQLTPVTSSLTTDDQQIRRLATIQHIRTPIEATLDDEVTHVLELVEALHPTPAVGGMPPDQAWETIHETEPFDRGWYAAPIGWFDGNGDGEFAVALRSGVATDERVTLFAGSGLVADSDPHDEWDEVQLKFRPILDELRPEKASSDQSETQLDSAATETGGERPYPR</sequence>
<keyword evidence="4" id="KW-0413">Isomerase</keyword>
<dbReference type="InterPro" id="IPR005801">
    <property type="entry name" value="ADC_synthase"/>
</dbReference>
<evidence type="ECO:0000256" key="3">
    <source>
        <dbReference type="ARBA" id="ARBA00012824"/>
    </source>
</evidence>
<dbReference type="STRING" id="1227492.C482_11011"/>
<feature type="compositionally biased region" description="Basic and acidic residues" evidence="6">
    <location>
        <begin position="16"/>
        <end position="28"/>
    </location>
</feature>
<gene>
    <name evidence="8" type="ORF">C482_11011</name>
</gene>
<name>M0AK72_9EURY</name>
<dbReference type="EMBL" id="AOIN01000059">
    <property type="protein sequence ID" value="ELY99080.1"/>
    <property type="molecule type" value="Genomic_DNA"/>
</dbReference>
<organism evidence="8 9">
    <name type="scientific">Natrialba chahannaoensis JCM 10990</name>
    <dbReference type="NCBI Taxonomy" id="1227492"/>
    <lineage>
        <taxon>Archaea</taxon>
        <taxon>Methanobacteriati</taxon>
        <taxon>Methanobacteriota</taxon>
        <taxon>Stenosarchaea group</taxon>
        <taxon>Halobacteria</taxon>
        <taxon>Halobacteriales</taxon>
        <taxon>Natrialbaceae</taxon>
        <taxon>Natrialba</taxon>
    </lineage>
</organism>
<evidence type="ECO:0000256" key="1">
    <source>
        <dbReference type="ARBA" id="ARBA00000799"/>
    </source>
</evidence>
<keyword evidence="9" id="KW-1185">Reference proteome</keyword>
<dbReference type="PANTHER" id="PTHR42839">
    <property type="entry name" value="ISOCHORISMATE SYNTHASE ENTC"/>
    <property type="match status" value="1"/>
</dbReference>
<protein>
    <recommendedName>
        <fullName evidence="3">isochorismate synthase</fullName>
        <ecNumber evidence="3">5.4.4.2</ecNumber>
    </recommendedName>
    <alternativeName>
        <fullName evidence="5">Isochorismate mutase</fullName>
    </alternativeName>
</protein>
<evidence type="ECO:0000313" key="8">
    <source>
        <dbReference type="EMBL" id="ELY99080.1"/>
    </source>
</evidence>
<dbReference type="UniPathway" id="UPA00035">
    <property type="reaction ID" value="UER00040"/>
</dbReference>
<comment type="catalytic activity">
    <reaction evidence="1">
        <text>chorismate = isochorismate</text>
        <dbReference type="Rhea" id="RHEA:18985"/>
        <dbReference type="ChEBI" id="CHEBI:29748"/>
        <dbReference type="ChEBI" id="CHEBI:29780"/>
        <dbReference type="EC" id="5.4.4.2"/>
    </reaction>
</comment>
<proteinExistence type="inferred from homology"/>
<evidence type="ECO:0000259" key="7">
    <source>
        <dbReference type="Pfam" id="PF00425"/>
    </source>
</evidence>
<dbReference type="SUPFAM" id="SSF56322">
    <property type="entry name" value="ADC synthase"/>
    <property type="match status" value="1"/>
</dbReference>
<comment type="similarity">
    <text evidence="2">Belongs to the isochorismate synthase family.</text>
</comment>
<dbReference type="EC" id="5.4.4.2" evidence="3"/>
<dbReference type="Gene3D" id="3.60.120.10">
    <property type="entry name" value="Anthranilate synthase"/>
    <property type="match status" value="1"/>
</dbReference>
<feature type="domain" description="Chorismate-utilising enzyme C-terminal" evidence="7">
    <location>
        <begin position="244"/>
        <end position="504"/>
    </location>
</feature>
<evidence type="ECO:0000256" key="5">
    <source>
        <dbReference type="ARBA" id="ARBA00041564"/>
    </source>
</evidence>
<accession>M0AK72</accession>
<dbReference type="GO" id="GO:0008909">
    <property type="term" value="F:isochorismate synthase activity"/>
    <property type="evidence" value="ECO:0007669"/>
    <property type="project" value="UniProtKB-EC"/>
</dbReference>
<dbReference type="OrthoDB" id="195185at2157"/>
<evidence type="ECO:0000256" key="4">
    <source>
        <dbReference type="ARBA" id="ARBA00023235"/>
    </source>
</evidence>
<dbReference type="Proteomes" id="UP000011693">
    <property type="component" value="Unassembled WGS sequence"/>
</dbReference>
<dbReference type="GO" id="GO:0000162">
    <property type="term" value="P:L-tryptophan biosynthetic process"/>
    <property type="evidence" value="ECO:0007669"/>
    <property type="project" value="UniProtKB-UniPathway"/>
</dbReference>
<dbReference type="AlphaFoldDB" id="M0AK72"/>
<evidence type="ECO:0000313" key="9">
    <source>
        <dbReference type="Proteomes" id="UP000011693"/>
    </source>
</evidence>
<comment type="caution">
    <text evidence="8">The sequence shown here is derived from an EMBL/GenBank/DDBJ whole genome shotgun (WGS) entry which is preliminary data.</text>
</comment>
<evidence type="ECO:0000256" key="2">
    <source>
        <dbReference type="ARBA" id="ARBA00005297"/>
    </source>
</evidence>
<feature type="compositionally biased region" description="Polar residues" evidence="6">
    <location>
        <begin position="519"/>
        <end position="531"/>
    </location>
</feature>
<feature type="region of interest" description="Disordered" evidence="6">
    <location>
        <begin position="146"/>
        <end position="171"/>
    </location>
</feature>
<dbReference type="PATRIC" id="fig|1227492.4.peg.2171"/>
<dbReference type="NCBIfam" id="TIGR00543">
    <property type="entry name" value="isochor_syn"/>
    <property type="match status" value="1"/>
</dbReference>
<dbReference type="Pfam" id="PF00425">
    <property type="entry name" value="Chorismate_bind"/>
    <property type="match status" value="1"/>
</dbReference>
<evidence type="ECO:0000256" key="6">
    <source>
        <dbReference type="SAM" id="MobiDB-lite"/>
    </source>
</evidence>
<reference evidence="8 9" key="1">
    <citation type="journal article" date="2014" name="PLoS Genet.">
        <title>Phylogenetically driven sequencing of extremely halophilic archaea reveals strategies for static and dynamic osmo-response.</title>
        <authorList>
            <person name="Becker E.A."/>
            <person name="Seitzer P.M."/>
            <person name="Tritt A."/>
            <person name="Larsen D."/>
            <person name="Krusor M."/>
            <person name="Yao A.I."/>
            <person name="Wu D."/>
            <person name="Madern D."/>
            <person name="Eisen J.A."/>
            <person name="Darling A.E."/>
            <person name="Facciotti M.T."/>
        </authorList>
    </citation>
    <scope>NUCLEOTIDE SEQUENCE [LARGE SCALE GENOMIC DNA]</scope>
    <source>
        <strain evidence="8 9">JCM 10990</strain>
    </source>
</reference>
<feature type="region of interest" description="Disordered" evidence="6">
    <location>
        <begin position="1"/>
        <end position="39"/>
    </location>
</feature>
<feature type="region of interest" description="Disordered" evidence="6">
    <location>
        <begin position="512"/>
        <end position="541"/>
    </location>
</feature>
<dbReference type="PANTHER" id="PTHR42839:SF2">
    <property type="entry name" value="ISOCHORISMATE SYNTHASE ENTC"/>
    <property type="match status" value="1"/>
</dbReference>
<dbReference type="RefSeq" id="WP_006167646.1">
    <property type="nucleotide sequence ID" value="NZ_AOIN01000059.1"/>
</dbReference>
<dbReference type="InterPro" id="IPR004561">
    <property type="entry name" value="IsoChor_synthase"/>
</dbReference>
<dbReference type="InterPro" id="IPR015890">
    <property type="entry name" value="Chorismate_C"/>
</dbReference>
<feature type="region of interest" description="Disordered" evidence="6">
    <location>
        <begin position="222"/>
        <end position="242"/>
    </location>
</feature>